<comment type="similarity">
    <text evidence="1 7">Belongs to the peptidase S11 family.</text>
</comment>
<dbReference type="InterPro" id="IPR018044">
    <property type="entry name" value="Peptidase_S11"/>
</dbReference>
<feature type="domain" description="Peptidase S11 D-alanyl-D-alanine carboxypeptidase A N-terminal" evidence="10">
    <location>
        <begin position="263"/>
        <end position="503"/>
    </location>
</feature>
<feature type="domain" description="VanZ-like" evidence="11">
    <location>
        <begin position="46"/>
        <end position="166"/>
    </location>
</feature>
<dbReference type="RefSeq" id="WP_158364852.1">
    <property type="nucleotide sequence ID" value="NZ_JAOQKC010000023.1"/>
</dbReference>
<keyword evidence="8" id="KW-0175">Coiled coil</keyword>
<evidence type="ECO:0000256" key="5">
    <source>
        <dbReference type="ARBA" id="ARBA00022984"/>
    </source>
</evidence>
<keyword evidence="4" id="KW-0133">Cell shape</keyword>
<dbReference type="Pfam" id="PF04892">
    <property type="entry name" value="VanZ"/>
    <property type="match status" value="1"/>
</dbReference>
<feature type="transmembrane region" description="Helical" evidence="9">
    <location>
        <begin position="122"/>
        <end position="144"/>
    </location>
</feature>
<dbReference type="InterPro" id="IPR012338">
    <property type="entry name" value="Beta-lactam/transpept-like"/>
</dbReference>
<evidence type="ECO:0000313" key="13">
    <source>
        <dbReference type="Proteomes" id="UP001652461"/>
    </source>
</evidence>
<gene>
    <name evidence="12" type="ORF">OCV63_13995</name>
</gene>
<feature type="transmembrane region" description="Helical" evidence="9">
    <location>
        <begin position="12"/>
        <end position="30"/>
    </location>
</feature>
<keyword evidence="6" id="KW-0961">Cell wall biogenesis/degradation</keyword>
<evidence type="ECO:0000313" key="12">
    <source>
        <dbReference type="EMBL" id="MCU6697992.1"/>
    </source>
</evidence>
<dbReference type="SUPFAM" id="SSF56601">
    <property type="entry name" value="beta-lactamase/transpeptidase-like"/>
    <property type="match status" value="1"/>
</dbReference>
<keyword evidence="5" id="KW-0573">Peptidoglycan synthesis</keyword>
<dbReference type="Pfam" id="PF00768">
    <property type="entry name" value="Peptidase_S11"/>
    <property type="match status" value="1"/>
</dbReference>
<feature type="transmembrane region" description="Helical" evidence="9">
    <location>
        <begin position="42"/>
        <end position="66"/>
    </location>
</feature>
<keyword evidence="2" id="KW-0732">Signal</keyword>
<name>A0ABT2S0P7_9FIRM</name>
<feature type="coiled-coil region" evidence="8">
    <location>
        <begin position="216"/>
        <end position="253"/>
    </location>
</feature>
<dbReference type="EMBL" id="JAOQKC010000023">
    <property type="protein sequence ID" value="MCU6697992.1"/>
    <property type="molecule type" value="Genomic_DNA"/>
</dbReference>
<evidence type="ECO:0000256" key="9">
    <source>
        <dbReference type="SAM" id="Phobius"/>
    </source>
</evidence>
<proteinExistence type="inferred from homology"/>
<feature type="transmembrane region" description="Helical" evidence="9">
    <location>
        <begin position="192"/>
        <end position="209"/>
    </location>
</feature>
<evidence type="ECO:0000259" key="10">
    <source>
        <dbReference type="Pfam" id="PF00768"/>
    </source>
</evidence>
<keyword evidence="13" id="KW-1185">Reference proteome</keyword>
<dbReference type="Proteomes" id="UP001652461">
    <property type="component" value="Unassembled WGS sequence"/>
</dbReference>
<evidence type="ECO:0000256" key="1">
    <source>
        <dbReference type="ARBA" id="ARBA00007164"/>
    </source>
</evidence>
<feature type="transmembrane region" description="Helical" evidence="9">
    <location>
        <begin position="92"/>
        <end position="113"/>
    </location>
</feature>
<evidence type="ECO:0000256" key="7">
    <source>
        <dbReference type="RuleBase" id="RU004016"/>
    </source>
</evidence>
<dbReference type="Gene3D" id="3.40.710.10">
    <property type="entry name" value="DD-peptidase/beta-lactamase superfamily"/>
    <property type="match status" value="1"/>
</dbReference>
<keyword evidence="9" id="KW-1133">Transmembrane helix</keyword>
<dbReference type="InterPro" id="IPR006976">
    <property type="entry name" value="VanZ-like"/>
</dbReference>
<organism evidence="12 13">
    <name type="scientific">Laedolimicola ammoniilytica</name>
    <dbReference type="NCBI Taxonomy" id="2981771"/>
    <lineage>
        <taxon>Bacteria</taxon>
        <taxon>Bacillati</taxon>
        <taxon>Bacillota</taxon>
        <taxon>Clostridia</taxon>
        <taxon>Lachnospirales</taxon>
        <taxon>Lachnospiraceae</taxon>
        <taxon>Laedolimicola</taxon>
    </lineage>
</organism>
<accession>A0ABT2S0P7</accession>
<evidence type="ECO:0000256" key="4">
    <source>
        <dbReference type="ARBA" id="ARBA00022960"/>
    </source>
</evidence>
<dbReference type="InterPro" id="IPR001967">
    <property type="entry name" value="Peptidase_S11_N"/>
</dbReference>
<reference evidence="12 13" key="1">
    <citation type="journal article" date="2021" name="ISME Commun">
        <title>Automated analysis of genomic sequences facilitates high-throughput and comprehensive description of bacteria.</title>
        <authorList>
            <person name="Hitch T.C.A."/>
        </authorList>
    </citation>
    <scope>NUCLEOTIDE SEQUENCE [LARGE SCALE GENOMIC DNA]</scope>
    <source>
        <strain evidence="12 13">Sanger_04</strain>
    </source>
</reference>
<dbReference type="PANTHER" id="PTHR21581">
    <property type="entry name" value="D-ALANYL-D-ALANINE CARBOXYPEPTIDASE"/>
    <property type="match status" value="1"/>
</dbReference>
<keyword evidence="9" id="KW-0812">Transmembrane</keyword>
<evidence type="ECO:0000256" key="8">
    <source>
        <dbReference type="SAM" id="Coils"/>
    </source>
</evidence>
<feature type="transmembrane region" description="Helical" evidence="9">
    <location>
        <begin position="150"/>
        <end position="171"/>
    </location>
</feature>
<dbReference type="PRINTS" id="PR00725">
    <property type="entry name" value="DADACBPTASE1"/>
</dbReference>
<comment type="caution">
    <text evidence="12">The sequence shown here is derived from an EMBL/GenBank/DDBJ whole genome shotgun (WGS) entry which is preliminary data.</text>
</comment>
<dbReference type="PANTHER" id="PTHR21581:SF6">
    <property type="entry name" value="TRAFFICKING PROTEIN PARTICLE COMPLEX SUBUNIT 12"/>
    <property type="match status" value="1"/>
</dbReference>
<protein>
    <submittedName>
        <fullName evidence="12">VanZ family protein</fullName>
    </submittedName>
</protein>
<evidence type="ECO:0000256" key="6">
    <source>
        <dbReference type="ARBA" id="ARBA00023316"/>
    </source>
</evidence>
<evidence type="ECO:0000256" key="2">
    <source>
        <dbReference type="ARBA" id="ARBA00022729"/>
    </source>
</evidence>
<evidence type="ECO:0000256" key="3">
    <source>
        <dbReference type="ARBA" id="ARBA00022801"/>
    </source>
</evidence>
<sequence>MAEYFGSSKPYVLMALIVYMIYRVLLRVLYRNGRMRVPVVHEVGMALLAWWLLTLFSASVSPALGFSLKPSFPGMNLIPVYGTIRMVKESGVGALFGAFLKYVPIGFLVPFLFRRSRNPGKVLSLCGSAAIFIEVFQLFMPSMAVRLDDILWALFGGFSGYFLFGLLCMNITGIERMATVKRSRGRQVPAPVRLELELVFLLMLLPVMVQGTRLEMARVQEVRAQEEQQAKAAAEAKKAAEEAEAQRLAEEEAKQLKVADSMPELSVEAGAAVLYSVDDDLILYEKAEIDQETPASTTKLMTALTVLKYCDPTEKLTTGEEITRISDQASNASLKEGTTGTVETFLGAMLIPSGNDAAYALATYTGRKILGKDSASVDEALQAFLDAEKDLAAELNLENSNFLTPDGDQADGQYSCARDMIRIARECLKNDTIRKLCGAKSYRGLFDNLDLTYKNTNELIQPSSECYYEGAIGMKTGSFNDVKCLVAAAEIDGKTYIAVLMQDGDPGRYQDAKTLFDYVAGDSGDGGEDMPAEE</sequence>
<evidence type="ECO:0000259" key="11">
    <source>
        <dbReference type="Pfam" id="PF04892"/>
    </source>
</evidence>
<keyword evidence="9" id="KW-0472">Membrane</keyword>
<keyword evidence="3" id="KW-0378">Hydrolase</keyword>